<feature type="compositionally biased region" description="Polar residues" evidence="6">
    <location>
        <begin position="200"/>
        <end position="217"/>
    </location>
</feature>
<dbReference type="Pfam" id="PF03055">
    <property type="entry name" value="RPE65"/>
    <property type="match status" value="1"/>
</dbReference>
<dbReference type="GO" id="GO:0046872">
    <property type="term" value="F:metal ion binding"/>
    <property type="evidence" value="ECO:0007669"/>
    <property type="project" value="UniProtKB-KW"/>
</dbReference>
<keyword evidence="3" id="KW-0560">Oxidoreductase</keyword>
<dbReference type="InterPro" id="IPR004294">
    <property type="entry name" value="Carotenoid_Oase"/>
</dbReference>
<dbReference type="PANTHER" id="PTHR10543">
    <property type="entry name" value="BETA-CAROTENE DIOXYGENASE"/>
    <property type="match status" value="1"/>
</dbReference>
<dbReference type="STRING" id="1051890.A0A3N4LCL8"/>
<dbReference type="PANTHER" id="PTHR10543:SF24">
    <property type="entry name" value="CAROTENOID ISOMEROOXYGENASE"/>
    <property type="match status" value="1"/>
</dbReference>
<dbReference type="Proteomes" id="UP000267821">
    <property type="component" value="Unassembled WGS sequence"/>
</dbReference>
<comment type="cofactor">
    <cofactor evidence="5">
        <name>Fe(2+)</name>
        <dbReference type="ChEBI" id="CHEBI:29033"/>
    </cofactor>
    <text evidence="5">Binds 1 Fe(2+) ion per subunit.</text>
</comment>
<proteinExistence type="inferred from homology"/>
<dbReference type="GO" id="GO:0010436">
    <property type="term" value="F:carotenoid dioxygenase activity"/>
    <property type="evidence" value="ECO:0007669"/>
    <property type="project" value="TreeGrafter"/>
</dbReference>
<gene>
    <name evidence="7" type="ORF">L211DRAFT_518600</name>
</gene>
<dbReference type="GO" id="GO:0016121">
    <property type="term" value="P:carotene catabolic process"/>
    <property type="evidence" value="ECO:0007669"/>
    <property type="project" value="TreeGrafter"/>
</dbReference>
<evidence type="ECO:0000256" key="1">
    <source>
        <dbReference type="ARBA" id="ARBA00006787"/>
    </source>
</evidence>
<dbReference type="EMBL" id="ML121571">
    <property type="protein sequence ID" value="RPB20436.1"/>
    <property type="molecule type" value="Genomic_DNA"/>
</dbReference>
<evidence type="ECO:0000256" key="4">
    <source>
        <dbReference type="ARBA" id="ARBA00023004"/>
    </source>
</evidence>
<evidence type="ECO:0000256" key="2">
    <source>
        <dbReference type="ARBA" id="ARBA00022723"/>
    </source>
</evidence>
<feature type="binding site" evidence="5">
    <location>
        <position position="599"/>
    </location>
    <ligand>
        <name>Fe cation</name>
        <dbReference type="ChEBI" id="CHEBI:24875"/>
        <note>catalytic</note>
    </ligand>
</feature>
<accession>A0A3N4LCL8</accession>
<evidence type="ECO:0000313" key="7">
    <source>
        <dbReference type="EMBL" id="RPB20436.1"/>
    </source>
</evidence>
<evidence type="ECO:0000256" key="5">
    <source>
        <dbReference type="PIRSR" id="PIRSR604294-1"/>
    </source>
</evidence>
<evidence type="ECO:0000313" key="8">
    <source>
        <dbReference type="Proteomes" id="UP000267821"/>
    </source>
</evidence>
<comment type="similarity">
    <text evidence="1">Belongs to the carotenoid oxygenase family.</text>
</comment>
<reference evidence="7 8" key="1">
    <citation type="journal article" date="2018" name="Nat. Ecol. Evol.">
        <title>Pezizomycetes genomes reveal the molecular basis of ectomycorrhizal truffle lifestyle.</title>
        <authorList>
            <person name="Murat C."/>
            <person name="Payen T."/>
            <person name="Noel B."/>
            <person name="Kuo A."/>
            <person name="Morin E."/>
            <person name="Chen J."/>
            <person name="Kohler A."/>
            <person name="Krizsan K."/>
            <person name="Balestrini R."/>
            <person name="Da Silva C."/>
            <person name="Montanini B."/>
            <person name="Hainaut M."/>
            <person name="Levati E."/>
            <person name="Barry K.W."/>
            <person name="Belfiori B."/>
            <person name="Cichocki N."/>
            <person name="Clum A."/>
            <person name="Dockter R.B."/>
            <person name="Fauchery L."/>
            <person name="Guy J."/>
            <person name="Iotti M."/>
            <person name="Le Tacon F."/>
            <person name="Lindquist E.A."/>
            <person name="Lipzen A."/>
            <person name="Malagnac F."/>
            <person name="Mello A."/>
            <person name="Molinier V."/>
            <person name="Miyauchi S."/>
            <person name="Poulain J."/>
            <person name="Riccioni C."/>
            <person name="Rubini A."/>
            <person name="Sitrit Y."/>
            <person name="Splivallo R."/>
            <person name="Traeger S."/>
            <person name="Wang M."/>
            <person name="Zifcakova L."/>
            <person name="Wipf D."/>
            <person name="Zambonelli A."/>
            <person name="Paolocci F."/>
            <person name="Nowrousian M."/>
            <person name="Ottonello S."/>
            <person name="Baldrian P."/>
            <person name="Spatafora J.W."/>
            <person name="Henrissat B."/>
            <person name="Nagy L.G."/>
            <person name="Aury J.M."/>
            <person name="Wincker P."/>
            <person name="Grigoriev I.V."/>
            <person name="Bonfante P."/>
            <person name="Martin F.M."/>
        </authorList>
    </citation>
    <scope>NUCLEOTIDE SEQUENCE [LARGE SCALE GENOMIC DNA]</scope>
    <source>
        <strain evidence="7 8">ATCC MYA-4762</strain>
    </source>
</reference>
<dbReference type="InParanoid" id="A0A3N4LCL8"/>
<organism evidence="7 8">
    <name type="scientific">Terfezia boudieri ATCC MYA-4762</name>
    <dbReference type="NCBI Taxonomy" id="1051890"/>
    <lineage>
        <taxon>Eukaryota</taxon>
        <taxon>Fungi</taxon>
        <taxon>Dikarya</taxon>
        <taxon>Ascomycota</taxon>
        <taxon>Pezizomycotina</taxon>
        <taxon>Pezizomycetes</taxon>
        <taxon>Pezizales</taxon>
        <taxon>Pezizaceae</taxon>
        <taxon>Terfezia</taxon>
    </lineage>
</organism>
<keyword evidence="8" id="KW-1185">Reference proteome</keyword>
<evidence type="ECO:0000256" key="6">
    <source>
        <dbReference type="SAM" id="MobiDB-lite"/>
    </source>
</evidence>
<sequence length="623" mass="69298">MGTESSTADRGPMAVGSPTIVTAERLENKRAITANVGRTVSKRKRGSLFGSSKAQASLGEVKDQSQDWPNAIGFKFHKDVTAAVQLHIIGVFPDYVRGTLYRIGPGGHEVETNSKGTFSIDHWFDGLSQIHRFHITDSRTITYNSRHTCDSLIEKYRRQGGIGNLYSFGQGRDPCKSVFSKFMSVFRASDIPTSERRPSSRNIGVTVSTDYPGLPSTTPSGDIKNLYAKTDSAVFQELHPETLEPIGLADQTLLHPALKGPLSASHARTDPETGDVFNYNLEFGSQTTYRVFRVHKVTGKAVMLATIQDAPAAYIHSFFLSKKYVILCVWNSHLAYRGTAVLWKKNIMDAMSPYDESKKAKFYVIDRTDNMDGVVGIYESDAFFAFHTVNAWEEERADGLGEDVVCEVVTLSSLDILKKFYFHNLLGNTKEAEDWLQKKEPRMARFKLESVGTKTPQKLVKKRVGHSCGFKTEEAHRVYTATEEQNFELATINPDYLCKPHRFTYGLNTLGASTLLENIIKYDSQSHTSIMWSEQGHTPGETIFVANPNSTTGAEDDGVLLSVVLDGHKGKSYLLCLDARDLKEIARAEMDSVVPLGFHGKYVGSKKVVVEAKGANERGWAEW</sequence>
<evidence type="ECO:0000256" key="3">
    <source>
        <dbReference type="ARBA" id="ARBA00023002"/>
    </source>
</evidence>
<name>A0A3N4LCL8_9PEZI</name>
<dbReference type="AlphaFoldDB" id="A0A3N4LCL8"/>
<protein>
    <submittedName>
        <fullName evidence="7">Carotenoid oxygenase</fullName>
    </submittedName>
</protein>
<feature type="binding site" evidence="5">
    <location>
        <position position="266"/>
    </location>
    <ligand>
        <name>Fe cation</name>
        <dbReference type="ChEBI" id="CHEBI:24875"/>
        <note>catalytic</note>
    </ligand>
</feature>
<feature type="region of interest" description="Disordered" evidence="6">
    <location>
        <begin position="193"/>
        <end position="217"/>
    </location>
</feature>
<keyword evidence="4 5" id="KW-0408">Iron</keyword>
<feature type="binding site" evidence="5">
    <location>
        <position position="387"/>
    </location>
    <ligand>
        <name>Fe cation</name>
        <dbReference type="ChEBI" id="CHEBI:24875"/>
        <note>catalytic</note>
    </ligand>
</feature>
<feature type="binding site" evidence="5">
    <location>
        <position position="316"/>
    </location>
    <ligand>
        <name>Fe cation</name>
        <dbReference type="ChEBI" id="CHEBI:24875"/>
        <note>catalytic</note>
    </ligand>
</feature>
<dbReference type="OrthoDB" id="407010at2759"/>
<keyword evidence="2 5" id="KW-0479">Metal-binding</keyword>